<keyword evidence="2" id="KW-1185">Reference proteome</keyword>
<dbReference type="InterPro" id="IPR051710">
    <property type="entry name" value="Phosphatase_SH3-domain"/>
</dbReference>
<accession>K9YW72</accession>
<dbReference type="PANTHER" id="PTHR16469:SF51">
    <property type="entry name" value="TRANSCRIPTION FACTOR TAU 55 KDA SUBUNIT"/>
    <property type="match status" value="1"/>
</dbReference>
<dbReference type="CDD" id="cd07067">
    <property type="entry name" value="HP_PGM_like"/>
    <property type="match status" value="1"/>
</dbReference>
<gene>
    <name evidence="1" type="ORF">Dacsa_2114</name>
</gene>
<dbReference type="SUPFAM" id="SSF53254">
    <property type="entry name" value="Phosphoglycerate mutase-like"/>
    <property type="match status" value="1"/>
</dbReference>
<evidence type="ECO:0000313" key="1">
    <source>
        <dbReference type="EMBL" id="AFZ50747.1"/>
    </source>
</evidence>
<dbReference type="HOGENOM" id="CLU_042838_0_1_3"/>
<reference evidence="1" key="1">
    <citation type="submission" date="2012-04" db="EMBL/GenBank/DDBJ databases">
        <title>Finished genome of Dactylococcopsis salina PCC 8305.</title>
        <authorList>
            <consortium name="US DOE Joint Genome Institute"/>
            <person name="Gugger M."/>
            <person name="Coursin T."/>
            <person name="Rippka R."/>
            <person name="Tandeau De Marsac N."/>
            <person name="Huntemann M."/>
            <person name="Wei C.-L."/>
            <person name="Han J."/>
            <person name="Detter J.C."/>
            <person name="Han C."/>
            <person name="Tapia R."/>
            <person name="Daligault H."/>
            <person name="Chen A."/>
            <person name="Krypides N."/>
            <person name="Mavromatis K."/>
            <person name="Markowitz V."/>
            <person name="Szeto E."/>
            <person name="Ivanova N."/>
            <person name="Ovchinnikova G."/>
            <person name="Pagani I."/>
            <person name="Pati A."/>
            <person name="Goodwin L."/>
            <person name="Peters L."/>
            <person name="Pitluck S."/>
            <person name="Woyke T."/>
            <person name="Kerfeld C."/>
        </authorList>
    </citation>
    <scope>NUCLEOTIDE SEQUENCE [LARGE SCALE GENOMIC DNA]</scope>
    <source>
        <strain evidence="1">PCC 8305</strain>
    </source>
</reference>
<dbReference type="EMBL" id="CP003944">
    <property type="protein sequence ID" value="AFZ50747.1"/>
    <property type="molecule type" value="Genomic_DNA"/>
</dbReference>
<dbReference type="KEGG" id="dsl:Dacsa_2114"/>
<proteinExistence type="predicted"/>
<dbReference type="STRING" id="13035.Dacsa_2114"/>
<dbReference type="Pfam" id="PF00300">
    <property type="entry name" value="His_Phos_1"/>
    <property type="match status" value="1"/>
</dbReference>
<protein>
    <submittedName>
        <fullName evidence="1">Fructose-2,6-bisphosphatase</fullName>
    </submittedName>
</protein>
<dbReference type="eggNOG" id="COG0406">
    <property type="taxonomic scope" value="Bacteria"/>
</dbReference>
<dbReference type="Proteomes" id="UP000010482">
    <property type="component" value="Chromosome"/>
</dbReference>
<dbReference type="InterPro" id="IPR029033">
    <property type="entry name" value="His_PPase_superfam"/>
</dbReference>
<dbReference type="RefSeq" id="WP_015229740.1">
    <property type="nucleotide sequence ID" value="NC_019780.1"/>
</dbReference>
<dbReference type="AlphaFoldDB" id="K9YW72"/>
<evidence type="ECO:0000313" key="2">
    <source>
        <dbReference type="Proteomes" id="UP000010482"/>
    </source>
</evidence>
<dbReference type="PANTHER" id="PTHR16469">
    <property type="entry name" value="UBIQUITIN-ASSOCIATED AND SH3 DOMAIN-CONTAINING BA-RELATED"/>
    <property type="match status" value="1"/>
</dbReference>
<dbReference type="Gene3D" id="3.40.50.1240">
    <property type="entry name" value="Phosphoglycerate mutase-like"/>
    <property type="match status" value="1"/>
</dbReference>
<dbReference type="SMART" id="SM00855">
    <property type="entry name" value="PGAM"/>
    <property type="match status" value="1"/>
</dbReference>
<sequence>MAKTIWITRHGNRYDFVNPEWFITAKRRYDPHLAEDGIIQAQQLGQRLNSEVITHIFSSPFLRTVQTAYEVAKILDLPIKLEAGLGEWLNPNWMDYNPEIRSPETLSKTYPNIDLSYQSRIIPQYPESEEMVMKRTAQTAQKLASEFAGELLFIGHGASVLGTAEGLLGEPLNIRASFCCLTKLVQNNKVWEVELAGDTSHLSDPENTVRFN</sequence>
<name>K9YW72_DACS8</name>
<dbReference type="OrthoDB" id="9782128at2"/>
<organism evidence="1 2">
    <name type="scientific">Dactylococcopsis salina (strain PCC 8305)</name>
    <name type="common">Myxobactron salinum</name>
    <dbReference type="NCBI Taxonomy" id="13035"/>
    <lineage>
        <taxon>Bacteria</taxon>
        <taxon>Bacillati</taxon>
        <taxon>Cyanobacteriota</taxon>
        <taxon>Cyanophyceae</taxon>
        <taxon>Nodosilineales</taxon>
        <taxon>Cymatolegaceae</taxon>
        <taxon>Dactylococcopsis</taxon>
    </lineage>
</organism>
<dbReference type="InterPro" id="IPR013078">
    <property type="entry name" value="His_Pase_superF_clade-1"/>
</dbReference>